<keyword evidence="3" id="KW-1185">Reference proteome</keyword>
<feature type="transmembrane region" description="Helical" evidence="1">
    <location>
        <begin position="12"/>
        <end position="32"/>
    </location>
</feature>
<reference evidence="2 3" key="1">
    <citation type="submission" date="2016-10" db="EMBL/GenBank/DDBJ databases">
        <authorList>
            <person name="de Groot N.N."/>
        </authorList>
    </citation>
    <scope>NUCLEOTIDE SEQUENCE [LARGE SCALE GENOMIC DNA]</scope>
    <source>
        <strain evidence="2 3">CPCC 100156</strain>
    </source>
</reference>
<sequence>MRHLRDMSRIPIASLIGLLGFLAYVVAVVTLADHVLQMHWVVQALFFLVAGTAWALPASKLMIWAAGGR</sequence>
<dbReference type="InterPro" id="IPR021265">
    <property type="entry name" value="DUF2842"/>
</dbReference>
<protein>
    <recommendedName>
        <fullName evidence="4">DUF2842 domain-containing protein</fullName>
    </recommendedName>
</protein>
<keyword evidence="1" id="KW-0812">Transmembrane</keyword>
<evidence type="ECO:0000313" key="3">
    <source>
        <dbReference type="Proteomes" id="UP000198925"/>
    </source>
</evidence>
<name>A0A1G6S0M0_9PROT</name>
<keyword evidence="1" id="KW-1133">Transmembrane helix</keyword>
<proteinExistence type="predicted"/>
<feature type="transmembrane region" description="Helical" evidence="1">
    <location>
        <begin position="38"/>
        <end position="56"/>
    </location>
</feature>
<dbReference type="AlphaFoldDB" id="A0A1G6S0M0"/>
<evidence type="ECO:0000256" key="1">
    <source>
        <dbReference type="SAM" id="Phobius"/>
    </source>
</evidence>
<dbReference type="STRING" id="938405.SAMN02927895_04299"/>
<keyword evidence="1" id="KW-0472">Membrane</keyword>
<dbReference type="Pfam" id="PF11003">
    <property type="entry name" value="DUF2842"/>
    <property type="match status" value="1"/>
</dbReference>
<accession>A0A1G6S0M0</accession>
<dbReference type="Proteomes" id="UP000198925">
    <property type="component" value="Unassembled WGS sequence"/>
</dbReference>
<dbReference type="EMBL" id="FMZX01000004">
    <property type="protein sequence ID" value="SDD10211.1"/>
    <property type="molecule type" value="Genomic_DNA"/>
</dbReference>
<gene>
    <name evidence="2" type="ORF">SAMN04487779_1004212</name>
</gene>
<organism evidence="2 3">
    <name type="scientific">Belnapia rosea</name>
    <dbReference type="NCBI Taxonomy" id="938405"/>
    <lineage>
        <taxon>Bacteria</taxon>
        <taxon>Pseudomonadati</taxon>
        <taxon>Pseudomonadota</taxon>
        <taxon>Alphaproteobacteria</taxon>
        <taxon>Acetobacterales</taxon>
        <taxon>Roseomonadaceae</taxon>
        <taxon>Belnapia</taxon>
    </lineage>
</organism>
<evidence type="ECO:0008006" key="4">
    <source>
        <dbReference type="Google" id="ProtNLM"/>
    </source>
</evidence>
<evidence type="ECO:0000313" key="2">
    <source>
        <dbReference type="EMBL" id="SDD10211.1"/>
    </source>
</evidence>